<dbReference type="Proteomes" id="UP001614391">
    <property type="component" value="Unassembled WGS sequence"/>
</dbReference>
<evidence type="ECO:0000313" key="4">
    <source>
        <dbReference type="EMBL" id="MFI9122248.1"/>
    </source>
</evidence>
<dbReference type="InterPro" id="IPR011990">
    <property type="entry name" value="TPR-like_helical_dom_sf"/>
</dbReference>
<keyword evidence="1" id="KW-0802">TPR repeat</keyword>
<dbReference type="Pfam" id="PF17874">
    <property type="entry name" value="TPR_MalT"/>
    <property type="match status" value="1"/>
</dbReference>
<gene>
    <name evidence="4" type="ORF">ACIGW0_23060</name>
</gene>
<dbReference type="InterPro" id="IPR019734">
    <property type="entry name" value="TPR_rpt"/>
</dbReference>
<evidence type="ECO:0000256" key="2">
    <source>
        <dbReference type="SAM" id="MobiDB-lite"/>
    </source>
</evidence>
<organism evidence="4 5">
    <name type="scientific">Streptomyces bikiniensis</name>
    <dbReference type="NCBI Taxonomy" id="1896"/>
    <lineage>
        <taxon>Bacteria</taxon>
        <taxon>Bacillati</taxon>
        <taxon>Actinomycetota</taxon>
        <taxon>Actinomycetes</taxon>
        <taxon>Kitasatosporales</taxon>
        <taxon>Streptomycetaceae</taxon>
        <taxon>Streptomyces</taxon>
    </lineage>
</organism>
<evidence type="ECO:0000256" key="1">
    <source>
        <dbReference type="PROSITE-ProRule" id="PRU00339"/>
    </source>
</evidence>
<feature type="region of interest" description="Disordered" evidence="2">
    <location>
        <begin position="774"/>
        <end position="797"/>
    </location>
</feature>
<dbReference type="EMBL" id="JBITYT010000010">
    <property type="protein sequence ID" value="MFI9122248.1"/>
    <property type="molecule type" value="Genomic_DNA"/>
</dbReference>
<reference evidence="4 5" key="1">
    <citation type="submission" date="2024-10" db="EMBL/GenBank/DDBJ databases">
        <title>The Natural Products Discovery Center: Release of the First 8490 Sequenced Strains for Exploring Actinobacteria Biosynthetic Diversity.</title>
        <authorList>
            <person name="Kalkreuter E."/>
            <person name="Kautsar S.A."/>
            <person name="Yang D."/>
            <person name="Bader C.D."/>
            <person name="Teijaro C.N."/>
            <person name="Fluegel L."/>
            <person name="Davis C.M."/>
            <person name="Simpson J.R."/>
            <person name="Lauterbach L."/>
            <person name="Steele A.D."/>
            <person name="Gui C."/>
            <person name="Meng S."/>
            <person name="Li G."/>
            <person name="Viehrig K."/>
            <person name="Ye F."/>
            <person name="Su P."/>
            <person name="Kiefer A.F."/>
            <person name="Nichols A."/>
            <person name="Cepeda A.J."/>
            <person name="Yan W."/>
            <person name="Fan B."/>
            <person name="Jiang Y."/>
            <person name="Adhikari A."/>
            <person name="Zheng C.-J."/>
            <person name="Schuster L."/>
            <person name="Cowan T.M."/>
            <person name="Smanski M.J."/>
            <person name="Chevrette M.G."/>
            <person name="De Carvalho L.P.S."/>
            <person name="Shen B."/>
        </authorList>
    </citation>
    <scope>NUCLEOTIDE SEQUENCE [LARGE SCALE GENOMIC DNA]</scope>
    <source>
        <strain evidence="4 5">NPDC053346</strain>
    </source>
</reference>
<feature type="domain" description="MalT-like TPR region" evidence="3">
    <location>
        <begin position="592"/>
        <end position="774"/>
    </location>
</feature>
<dbReference type="PANTHER" id="PTHR47691:SF3">
    <property type="entry name" value="HTH-TYPE TRANSCRIPTIONAL REGULATOR RV0890C-RELATED"/>
    <property type="match status" value="1"/>
</dbReference>
<dbReference type="PANTHER" id="PTHR47691">
    <property type="entry name" value="REGULATOR-RELATED"/>
    <property type="match status" value="1"/>
</dbReference>
<dbReference type="SUPFAM" id="SSF48452">
    <property type="entry name" value="TPR-like"/>
    <property type="match status" value="2"/>
</dbReference>
<evidence type="ECO:0000313" key="5">
    <source>
        <dbReference type="Proteomes" id="UP001614391"/>
    </source>
</evidence>
<feature type="repeat" description="TPR" evidence="1">
    <location>
        <begin position="583"/>
        <end position="616"/>
    </location>
</feature>
<keyword evidence="5" id="KW-1185">Reference proteome</keyword>
<dbReference type="SUPFAM" id="SSF52540">
    <property type="entry name" value="P-loop containing nucleoside triphosphate hydrolases"/>
    <property type="match status" value="1"/>
</dbReference>
<dbReference type="PROSITE" id="PS50005">
    <property type="entry name" value="TPR"/>
    <property type="match status" value="2"/>
</dbReference>
<dbReference type="RefSeq" id="WP_399617825.1">
    <property type="nucleotide sequence ID" value="NZ_JBITYT010000010.1"/>
</dbReference>
<feature type="repeat" description="TPR" evidence="1">
    <location>
        <begin position="663"/>
        <end position="696"/>
    </location>
</feature>
<proteinExistence type="predicted"/>
<dbReference type="Gene3D" id="3.40.50.300">
    <property type="entry name" value="P-loop containing nucleotide triphosphate hydrolases"/>
    <property type="match status" value="1"/>
</dbReference>
<feature type="compositionally biased region" description="Gly residues" evidence="2">
    <location>
        <begin position="96"/>
        <end position="120"/>
    </location>
</feature>
<protein>
    <submittedName>
        <fullName evidence="4">Tetratricopeptide repeat protein</fullName>
    </submittedName>
</protein>
<dbReference type="SMART" id="SM00028">
    <property type="entry name" value="TPR"/>
    <property type="match status" value="4"/>
</dbReference>
<accession>A0ABW8CXC7</accession>
<dbReference type="PRINTS" id="PR00364">
    <property type="entry name" value="DISEASERSIST"/>
</dbReference>
<evidence type="ECO:0000259" key="3">
    <source>
        <dbReference type="Pfam" id="PF17874"/>
    </source>
</evidence>
<dbReference type="InterPro" id="IPR027417">
    <property type="entry name" value="P-loop_NTPase"/>
</dbReference>
<feature type="compositionally biased region" description="Low complexity" evidence="2">
    <location>
        <begin position="787"/>
        <end position="797"/>
    </location>
</feature>
<dbReference type="Gene3D" id="1.25.40.10">
    <property type="entry name" value="Tetratricopeptide repeat domain"/>
    <property type="match status" value="1"/>
</dbReference>
<dbReference type="InterPro" id="IPR041617">
    <property type="entry name" value="TPR_MalT"/>
</dbReference>
<feature type="region of interest" description="Disordered" evidence="2">
    <location>
        <begin position="79"/>
        <end position="130"/>
    </location>
</feature>
<name>A0ABW8CXC7_STRBI</name>
<sequence>MTVEGTGGSAGAVHAAAAGRAQQAVIGQGVQNNYFYGASGQARPGVVLNTLLPPPSVLVGHARRLPELAAACEAAVGMTGGGTRTDSGARAENGTDPGGAGDGAGPGGPGAVGGPGGGADPGRARGRRGPAVVLLHGPGGSGKSALARALAERLADGFTDARLEVDLFGFTPGSAPREPGEVLAELLWLAGFSGSDIPAGTPTKAQLWRAWLSDKNVLLLLDNARDAEQVKPLLPGPSSGGRSLVLVTGRYRLDRLETAVRAGLDQLDPEASVELLLRVADRPVAEASGPRAAELAELARLCGHLPLALRPVGALLAEMEPRALLAVMRSAAYPLEQLDDVDQDAAAAFQVSYDALSADLQRVLRTCVWHPGPDFDAASIAALAGMPAELATVKLVRLLQRSMLTSLPQHRYVFHDLFLAYARRLVGGQDPDEVVAHARHGLYRHLDDVVGTAHGLVYAATDPTAGTGPFDNPDHARMWTNAASEELAGAASAALAESWETGGSLAVRTARLLYVEGRDERAEALYAEILAAAERAGDAAGQGLARIGLGDIARGRLRHEEAVAQFEQAAGLLAGAGDRAGRSDALRGLGEVARARGEHEEAIAHFEAALRLARAADNPAAQGYALTGLGHVARALGDFALAGARFGEAVELQRRADDGIGLAYALRGLGHVARADGDLDAAVTRFQEAILLHQRSGNRFGQAFALTALGGIAREQERYEEAATYLEDALALHRAVNNPTGEAQAHEALAALATARGDEASADAHAATAAAVRRTLTAPVPSDRRPPASSNPARRNP</sequence>
<comment type="caution">
    <text evidence="4">The sequence shown here is derived from an EMBL/GenBank/DDBJ whole genome shotgun (WGS) entry which is preliminary data.</text>
</comment>